<dbReference type="InParanoid" id="A0A1X2H092"/>
<reference evidence="2 3" key="1">
    <citation type="submission" date="2016-07" db="EMBL/GenBank/DDBJ databases">
        <title>Pervasive Adenine N6-methylation of Active Genes in Fungi.</title>
        <authorList>
            <consortium name="DOE Joint Genome Institute"/>
            <person name="Mondo S.J."/>
            <person name="Dannebaum R.O."/>
            <person name="Kuo R.C."/>
            <person name="Labutti K."/>
            <person name="Haridas S."/>
            <person name="Kuo A."/>
            <person name="Salamov A."/>
            <person name="Ahrendt S.R."/>
            <person name="Lipzen A."/>
            <person name="Sullivan W."/>
            <person name="Andreopoulos W.B."/>
            <person name="Clum A."/>
            <person name="Lindquist E."/>
            <person name="Daum C."/>
            <person name="Ramamoorthy G.K."/>
            <person name="Gryganskyi A."/>
            <person name="Culley D."/>
            <person name="Magnuson J.K."/>
            <person name="James T.Y."/>
            <person name="O'Malley M.A."/>
            <person name="Stajich J.E."/>
            <person name="Spatafora J.W."/>
            <person name="Visel A."/>
            <person name="Grigoriev I.V."/>
        </authorList>
    </citation>
    <scope>NUCLEOTIDE SEQUENCE [LARGE SCALE GENOMIC DNA]</scope>
    <source>
        <strain evidence="2 3">NRRL 2496</strain>
    </source>
</reference>
<dbReference type="STRING" id="13706.A0A1X2H092"/>
<evidence type="ECO:0000256" key="1">
    <source>
        <dbReference type="SAM" id="MobiDB-lite"/>
    </source>
</evidence>
<dbReference type="OrthoDB" id="73465at2759"/>
<name>A0A1X2H092_SYNRA</name>
<dbReference type="Proteomes" id="UP000242180">
    <property type="component" value="Unassembled WGS sequence"/>
</dbReference>
<dbReference type="AlphaFoldDB" id="A0A1X2H092"/>
<comment type="caution">
    <text evidence="2">The sequence shown here is derived from an EMBL/GenBank/DDBJ whole genome shotgun (WGS) entry which is preliminary data.</text>
</comment>
<evidence type="ECO:0000313" key="2">
    <source>
        <dbReference type="EMBL" id="ORY90480.1"/>
    </source>
</evidence>
<dbReference type="EMBL" id="MCGN01000012">
    <property type="protein sequence ID" value="ORY90480.1"/>
    <property type="molecule type" value="Genomic_DNA"/>
</dbReference>
<dbReference type="OMA" id="ESKCANE"/>
<feature type="compositionally biased region" description="Polar residues" evidence="1">
    <location>
        <begin position="486"/>
        <end position="496"/>
    </location>
</feature>
<feature type="compositionally biased region" description="Polar residues" evidence="1">
    <location>
        <begin position="1"/>
        <end position="34"/>
    </location>
</feature>
<accession>A0A1X2H092</accession>
<feature type="region of interest" description="Disordered" evidence="1">
    <location>
        <begin position="473"/>
        <end position="500"/>
    </location>
</feature>
<gene>
    <name evidence="2" type="ORF">BCR43DRAFT_447740</name>
</gene>
<evidence type="ECO:0000313" key="3">
    <source>
        <dbReference type="Proteomes" id="UP000242180"/>
    </source>
</evidence>
<keyword evidence="3" id="KW-1185">Reference proteome</keyword>
<sequence>MNTNSHGSGNTVAGGSVSGTDDGTVSSANSNRTPDFSLEASPKVRVDLHCAIDKAFCGRVAQALKDAAWEFTQVVNIKNDLVIQATYYSFCESKCANETFGWGAPSSQFTLPFEDGADLNYIYPQALAKQLAPYNNTSAWANHDIAIELNHDAYMNGVDYNQATQDGWNGTGVPPGGKYYFKGDPSIGPNQIDLEYIILHEILHGLGFISSWAAYFANEASPFRTLVDGIIDADELQLVTPSPYWYIKQQTGPIFVTGFQPTMIFDKFFNGNSNNNSSSQGQSLADVGFEMQNFCVQDSQSFILNFVDEFNRSNQSRIANRLWTSMQQDRSLRFHFPPPAVDNSTFNTNPYLNETYTSMFMLTSDTSMTSQVELSDRNFRLGMAISHVDAQYNSTPDFLMTDSYTTGQSLDSLVNDTYGSIGVIYFNATINGSVVQQTYKSPIGPGILRVLDSMGYSTVLSNTNYTTTGNVKSGKMPSVCDDKNNNHGMSQDTQTPSSSSGAAHSAVVATSLLGLLLVNYLVTCTFSSL</sequence>
<organism evidence="2 3">
    <name type="scientific">Syncephalastrum racemosum</name>
    <name type="common">Filamentous fungus</name>
    <dbReference type="NCBI Taxonomy" id="13706"/>
    <lineage>
        <taxon>Eukaryota</taxon>
        <taxon>Fungi</taxon>
        <taxon>Fungi incertae sedis</taxon>
        <taxon>Mucoromycota</taxon>
        <taxon>Mucoromycotina</taxon>
        <taxon>Mucoromycetes</taxon>
        <taxon>Mucorales</taxon>
        <taxon>Syncephalastraceae</taxon>
        <taxon>Syncephalastrum</taxon>
    </lineage>
</organism>
<feature type="region of interest" description="Disordered" evidence="1">
    <location>
        <begin position="1"/>
        <end position="36"/>
    </location>
</feature>
<proteinExistence type="predicted"/>
<protein>
    <submittedName>
        <fullName evidence="2">Uncharacterized protein</fullName>
    </submittedName>
</protein>